<dbReference type="GO" id="GO:0009734">
    <property type="term" value="P:auxin-activated signaling pathway"/>
    <property type="evidence" value="ECO:0007669"/>
    <property type="project" value="UniProtKB-KW"/>
</dbReference>
<dbReference type="GO" id="GO:0006865">
    <property type="term" value="P:amino acid transport"/>
    <property type="evidence" value="ECO:0007669"/>
    <property type="project" value="UniProtKB-KW"/>
</dbReference>
<comment type="similarity">
    <text evidence="2">Belongs to the amino acid/polyamine transporter 2 family. Amino acid/auxin permease (AAAP) (TC 2.A.18.1) subfamily.</text>
</comment>
<evidence type="ECO:0000256" key="3">
    <source>
        <dbReference type="ARBA" id="ARBA00022448"/>
    </source>
</evidence>
<evidence type="ECO:0000259" key="12">
    <source>
        <dbReference type="Pfam" id="PF01490"/>
    </source>
</evidence>
<evidence type="ECO:0000256" key="10">
    <source>
        <dbReference type="ARBA" id="ARBA00045588"/>
    </source>
</evidence>
<keyword evidence="7 11" id="KW-1133">Transmembrane helix</keyword>
<dbReference type="AlphaFoldDB" id="A0A9Q0J062"/>
<dbReference type="Proteomes" id="UP001141552">
    <property type="component" value="Unassembled WGS sequence"/>
</dbReference>
<evidence type="ECO:0000256" key="9">
    <source>
        <dbReference type="ARBA" id="ARBA00023294"/>
    </source>
</evidence>
<feature type="transmembrane region" description="Helical" evidence="11">
    <location>
        <begin position="252"/>
        <end position="272"/>
    </location>
</feature>
<dbReference type="GO" id="GO:0012505">
    <property type="term" value="C:endomembrane system"/>
    <property type="evidence" value="ECO:0007669"/>
    <property type="project" value="UniProtKB-SubCell"/>
</dbReference>
<evidence type="ECO:0000256" key="7">
    <source>
        <dbReference type="ARBA" id="ARBA00022989"/>
    </source>
</evidence>
<keyword evidence="3" id="KW-0813">Transport</keyword>
<evidence type="ECO:0000313" key="14">
    <source>
        <dbReference type="Proteomes" id="UP001141552"/>
    </source>
</evidence>
<feature type="domain" description="Amino acid transporter transmembrane" evidence="12">
    <location>
        <begin position="37"/>
        <end position="331"/>
    </location>
</feature>
<feature type="transmembrane region" description="Helical" evidence="11">
    <location>
        <begin position="107"/>
        <end position="130"/>
    </location>
</feature>
<keyword evidence="8 11" id="KW-0472">Membrane</keyword>
<evidence type="ECO:0000256" key="2">
    <source>
        <dbReference type="ARBA" id="ARBA00005590"/>
    </source>
</evidence>
<dbReference type="EMBL" id="JAKUCV010007466">
    <property type="protein sequence ID" value="KAJ4823379.1"/>
    <property type="molecule type" value="Genomic_DNA"/>
</dbReference>
<dbReference type="InterPro" id="IPR013057">
    <property type="entry name" value="AA_transpt_TM"/>
</dbReference>
<feature type="transmembrane region" description="Helical" evidence="11">
    <location>
        <begin position="61"/>
        <end position="82"/>
    </location>
</feature>
<dbReference type="OrthoDB" id="40134at2759"/>
<accession>A0A9Q0J062</accession>
<comment type="caution">
    <text evidence="13">The sequence shown here is derived from an EMBL/GenBank/DDBJ whole genome shotgun (WGS) entry which is preliminary data.</text>
</comment>
<reference evidence="13" key="2">
    <citation type="journal article" date="2023" name="Plants (Basel)">
        <title>Annotation of the Turnera subulata (Passifloraceae) Draft Genome Reveals the S-Locus Evolved after the Divergence of Turneroideae from Passifloroideae in a Stepwise Manner.</title>
        <authorList>
            <person name="Henning P.M."/>
            <person name="Roalson E.H."/>
            <person name="Mir W."/>
            <person name="McCubbin A.G."/>
            <person name="Shore J.S."/>
        </authorList>
    </citation>
    <scope>NUCLEOTIDE SEQUENCE</scope>
    <source>
        <strain evidence="13">F60SS</strain>
    </source>
</reference>
<proteinExistence type="inferred from homology"/>
<dbReference type="Pfam" id="PF01490">
    <property type="entry name" value="Aa_trans"/>
    <property type="match status" value="1"/>
</dbReference>
<keyword evidence="5" id="KW-0769">Symport</keyword>
<gene>
    <name evidence="13" type="ORF">Tsubulata_021741</name>
</gene>
<evidence type="ECO:0000256" key="5">
    <source>
        <dbReference type="ARBA" id="ARBA00022847"/>
    </source>
</evidence>
<keyword evidence="9" id="KW-0927">Auxin signaling pathway</keyword>
<keyword evidence="4 11" id="KW-0812">Transmembrane</keyword>
<evidence type="ECO:0000256" key="1">
    <source>
        <dbReference type="ARBA" id="ARBA00004127"/>
    </source>
</evidence>
<dbReference type="GO" id="GO:0015293">
    <property type="term" value="F:symporter activity"/>
    <property type="evidence" value="ECO:0007669"/>
    <property type="project" value="UniProtKB-KW"/>
</dbReference>
<feature type="transmembrane region" description="Helical" evidence="11">
    <location>
        <begin position="188"/>
        <end position="209"/>
    </location>
</feature>
<keyword evidence="6" id="KW-0029">Amino-acid transport</keyword>
<feature type="transmembrane region" description="Helical" evidence="11">
    <location>
        <begin position="278"/>
        <end position="298"/>
    </location>
</feature>
<comment type="function">
    <text evidence="10">Carrier protein involved in proton-driven auxin influx. Mediates the formation of auxin gradient from developing leaves (site of auxin biosynthesis) to tips by contributing to the loading of auxin in vascular tissues and facilitating acropetal (base to tip) auxin transport within inner tissues of the root apex, and basipetal (tip to base) auxin transport within outer tissues of the root apex. May be involved in lateral roots and nodules formation.</text>
</comment>
<reference evidence="13" key="1">
    <citation type="submission" date="2022-02" db="EMBL/GenBank/DDBJ databases">
        <authorList>
            <person name="Henning P.M."/>
            <person name="McCubbin A.G."/>
            <person name="Shore J.S."/>
        </authorList>
    </citation>
    <scope>NUCLEOTIDE SEQUENCE</scope>
    <source>
        <strain evidence="13">F60SS</strain>
        <tissue evidence="13">Leaves</tissue>
    </source>
</reference>
<feature type="transmembrane region" description="Helical" evidence="11">
    <location>
        <begin position="310"/>
        <end position="331"/>
    </location>
</feature>
<evidence type="ECO:0000256" key="6">
    <source>
        <dbReference type="ARBA" id="ARBA00022970"/>
    </source>
</evidence>
<comment type="subcellular location">
    <subcellularLocation>
        <location evidence="1">Endomembrane system</location>
        <topology evidence="1">Multi-pass membrane protein</topology>
    </subcellularLocation>
</comment>
<name>A0A9Q0J062_9ROSI</name>
<evidence type="ECO:0000256" key="4">
    <source>
        <dbReference type="ARBA" id="ARBA00022692"/>
    </source>
</evidence>
<organism evidence="13 14">
    <name type="scientific">Turnera subulata</name>
    <dbReference type="NCBI Taxonomy" id="218843"/>
    <lineage>
        <taxon>Eukaryota</taxon>
        <taxon>Viridiplantae</taxon>
        <taxon>Streptophyta</taxon>
        <taxon>Embryophyta</taxon>
        <taxon>Tracheophyta</taxon>
        <taxon>Spermatophyta</taxon>
        <taxon>Magnoliopsida</taxon>
        <taxon>eudicotyledons</taxon>
        <taxon>Gunneridae</taxon>
        <taxon>Pentapetalae</taxon>
        <taxon>rosids</taxon>
        <taxon>fabids</taxon>
        <taxon>Malpighiales</taxon>
        <taxon>Passifloraceae</taxon>
        <taxon>Turnera</taxon>
    </lineage>
</organism>
<feature type="transmembrane region" description="Helical" evidence="11">
    <location>
        <begin position="150"/>
        <end position="168"/>
    </location>
</feature>
<dbReference type="PANTHER" id="PTHR48017">
    <property type="entry name" value="OS05G0424000 PROTEIN-RELATED"/>
    <property type="match status" value="1"/>
</dbReference>
<evidence type="ECO:0000256" key="8">
    <source>
        <dbReference type="ARBA" id="ARBA00023136"/>
    </source>
</evidence>
<sequence>GLMITYCPFIYVCRAIRKSNCRHREGREAPCAYDDAFYPMLLYGVVQVVMSQIPDMHNMDWVSIVSAIMSFTYAFIGFALGFTQVVENGRIEGSITGLPAATPANKLWLIFEALADIAFSYPYPIVLIAIQDTLKSPPPENKTMKRASMAAVSITTFFYLCCGCFGYAAFGDNTPGNLLTGFEFFEPYWIVGFANACIVLHLVGGYQVYSQPQFAFVERWFSRKFPSNWLMNDLYSFKFPMFPPLRVNLFRLCFRTAYVASTTAIAMVFPYFNQVLGVLGAVNFWPLSVYFPVEMYFAQKKIRAWTSKWIALRAFSFAGFLVTVAGLIGSIQGLGEA</sequence>
<evidence type="ECO:0000256" key="11">
    <source>
        <dbReference type="SAM" id="Phobius"/>
    </source>
</evidence>
<feature type="non-terminal residue" evidence="13">
    <location>
        <position position="1"/>
    </location>
</feature>
<keyword evidence="14" id="KW-1185">Reference proteome</keyword>
<evidence type="ECO:0000313" key="13">
    <source>
        <dbReference type="EMBL" id="KAJ4823379.1"/>
    </source>
</evidence>
<protein>
    <recommendedName>
        <fullName evidence="12">Amino acid transporter transmembrane domain-containing protein</fullName>
    </recommendedName>
</protein>